<dbReference type="CDD" id="cd01805">
    <property type="entry name" value="Ubl_Rad23"/>
    <property type="match status" value="1"/>
</dbReference>
<comment type="similarity">
    <text evidence="2">Belongs to the RAD23 family.</text>
</comment>
<feature type="region of interest" description="Disordered" evidence="7">
    <location>
        <begin position="91"/>
        <end position="112"/>
    </location>
</feature>
<evidence type="ECO:0000259" key="10">
    <source>
        <dbReference type="PROSITE" id="PS50053"/>
    </source>
</evidence>
<dbReference type="GO" id="GO:0070628">
    <property type="term" value="F:proteasome binding"/>
    <property type="evidence" value="ECO:0007669"/>
    <property type="project" value="TreeGrafter"/>
</dbReference>
<dbReference type="PROSITE" id="PS50053">
    <property type="entry name" value="UBIQUITIN_2"/>
    <property type="match status" value="1"/>
</dbReference>
<accession>A0A8J5T6Q9</accession>
<dbReference type="GO" id="GO:0043130">
    <property type="term" value="F:ubiquitin binding"/>
    <property type="evidence" value="ECO:0007669"/>
    <property type="project" value="TreeGrafter"/>
</dbReference>
<keyword evidence="6" id="KW-0539">Nucleus</keyword>
<dbReference type="PROSITE" id="PS50030">
    <property type="entry name" value="UBA"/>
    <property type="match status" value="2"/>
</dbReference>
<dbReference type="InterPro" id="IPR015940">
    <property type="entry name" value="UBA"/>
</dbReference>
<dbReference type="FunFam" id="3.10.20.90:FF:000069">
    <property type="entry name" value="UV excision repair protein RAD23"/>
    <property type="match status" value="1"/>
</dbReference>
<keyword evidence="5" id="KW-0234">DNA repair</keyword>
<dbReference type="SMART" id="SM00727">
    <property type="entry name" value="STI1"/>
    <property type="match status" value="1"/>
</dbReference>
<dbReference type="SMART" id="SM00213">
    <property type="entry name" value="UBQ"/>
    <property type="match status" value="1"/>
</dbReference>
<evidence type="ECO:0000256" key="2">
    <source>
        <dbReference type="ARBA" id="ARBA00009878"/>
    </source>
</evidence>
<evidence type="ECO:0000256" key="4">
    <source>
        <dbReference type="ARBA" id="ARBA00022763"/>
    </source>
</evidence>
<reference evidence="11" key="1">
    <citation type="journal article" date="2021" name="bioRxiv">
        <title>Whole Genome Assembly and Annotation of Northern Wild Rice, Zizania palustris L., Supports a Whole Genome Duplication in the Zizania Genus.</title>
        <authorList>
            <person name="Haas M."/>
            <person name="Kono T."/>
            <person name="Macchietto M."/>
            <person name="Millas R."/>
            <person name="McGilp L."/>
            <person name="Shao M."/>
            <person name="Duquette J."/>
            <person name="Hirsch C.N."/>
            <person name="Kimball J."/>
        </authorList>
    </citation>
    <scope>NUCLEOTIDE SEQUENCE</scope>
    <source>
        <tissue evidence="11">Fresh leaf tissue</tissue>
    </source>
</reference>
<evidence type="ECO:0000256" key="6">
    <source>
        <dbReference type="ARBA" id="ARBA00023242"/>
    </source>
</evidence>
<protein>
    <recommendedName>
        <fullName evidence="13">DNA repair protein RAD23</fullName>
    </recommendedName>
</protein>
<feature type="domain" description="UBA" evidence="9">
    <location>
        <begin position="480"/>
        <end position="521"/>
    </location>
</feature>
<evidence type="ECO:0000256" key="3">
    <source>
        <dbReference type="ARBA" id="ARBA00022737"/>
    </source>
</evidence>
<organism evidence="11 12">
    <name type="scientific">Zizania palustris</name>
    <name type="common">Northern wild rice</name>
    <dbReference type="NCBI Taxonomy" id="103762"/>
    <lineage>
        <taxon>Eukaryota</taxon>
        <taxon>Viridiplantae</taxon>
        <taxon>Streptophyta</taxon>
        <taxon>Embryophyta</taxon>
        <taxon>Tracheophyta</taxon>
        <taxon>Spermatophyta</taxon>
        <taxon>Magnoliopsida</taxon>
        <taxon>Liliopsida</taxon>
        <taxon>Poales</taxon>
        <taxon>Poaceae</taxon>
        <taxon>BOP clade</taxon>
        <taxon>Oryzoideae</taxon>
        <taxon>Oryzeae</taxon>
        <taxon>Zizaniinae</taxon>
        <taxon>Zizania</taxon>
    </lineage>
</organism>
<feature type="region of interest" description="Disordered" evidence="7">
    <location>
        <begin position="337"/>
        <end position="378"/>
    </location>
</feature>
<dbReference type="GO" id="GO:0005654">
    <property type="term" value="C:nucleoplasm"/>
    <property type="evidence" value="ECO:0007669"/>
    <property type="project" value="TreeGrafter"/>
</dbReference>
<keyword evidence="3" id="KW-0677">Repeat</keyword>
<sequence>METHGHSGRRSESAHWLLPKPRYPFRTRTSHWKRGPHHSGSNMSVRDVSFGSATCGRDRRRNFFLAYKLYFTRALSAVLCSALLSLSSSLRRRNPRSSSRRGIARGGGQESWERRLAGEGEMKLFVKTLKGTNFEIEASPEASVTEVKRIIESTQGQNVYPADQQMLIHQGKILKDDTTLEGNKVAENSFLVIMLSKAKGSSSGASTASKAPVSQTQPAIPVAPVASVARPPPQAPVASPEPAPPSVQPPAASTTPAALAAPAAAVIASSEADVYSQAASNLVSGSNLEQIIQQILDMGGGTWERDMVVRALRAAYNNPERAIDYLYSGIPESVEPPPVAQAPAAGQPGNPQVPGQAEAVPPLVQPSGGASGPNANPLNLFPQGVPGVGANPGAAAGAGALDALRQLPQFQALLALVQANPQILQPMLQELGKQNPQILRLIQENQAEFLRLVNESPDSGAGGNILGQLAAAMPQALTVTPEERDAIQRLEAMGFNRELVLEVFFACNKDEELAANYLLDHGHEFEDQQ</sequence>
<dbReference type="Pfam" id="PF00627">
    <property type="entry name" value="UBA"/>
    <property type="match status" value="2"/>
</dbReference>
<dbReference type="FunFam" id="1.10.10.540:FF:000001">
    <property type="entry name" value="UV excision repair protein RAD23 B"/>
    <property type="match status" value="1"/>
</dbReference>
<reference evidence="11" key="2">
    <citation type="submission" date="2021-02" db="EMBL/GenBank/DDBJ databases">
        <authorList>
            <person name="Kimball J.A."/>
            <person name="Haas M.W."/>
            <person name="Macchietto M."/>
            <person name="Kono T."/>
            <person name="Duquette J."/>
            <person name="Shao M."/>
        </authorList>
    </citation>
    <scope>NUCLEOTIDE SEQUENCE</scope>
    <source>
        <tissue evidence="11">Fresh leaf tissue</tissue>
    </source>
</reference>
<dbReference type="EMBL" id="JAAALK010000283">
    <property type="protein sequence ID" value="KAG8076285.1"/>
    <property type="molecule type" value="Genomic_DNA"/>
</dbReference>
<dbReference type="PANTHER" id="PTHR10621">
    <property type="entry name" value="UV EXCISION REPAIR PROTEIN RAD23"/>
    <property type="match status" value="1"/>
</dbReference>
<dbReference type="AlphaFoldDB" id="A0A8J5T6Q9"/>
<keyword evidence="8" id="KW-0812">Transmembrane</keyword>
<dbReference type="InterPro" id="IPR006636">
    <property type="entry name" value="STI1_HS-bd"/>
</dbReference>
<dbReference type="InterPro" id="IPR004806">
    <property type="entry name" value="Rad23"/>
</dbReference>
<evidence type="ECO:0000256" key="1">
    <source>
        <dbReference type="ARBA" id="ARBA00004123"/>
    </source>
</evidence>
<dbReference type="FunFam" id="1.10.8.10:FF:000002">
    <property type="entry name" value="UV excision repair protein RAD23 homolog"/>
    <property type="match status" value="1"/>
</dbReference>
<feature type="compositionally biased region" description="Pro residues" evidence="7">
    <location>
        <begin position="230"/>
        <end position="248"/>
    </location>
</feature>
<gene>
    <name evidence="11" type="ORF">GUJ93_ZPchr0006g40867</name>
</gene>
<dbReference type="GO" id="GO:0005829">
    <property type="term" value="C:cytosol"/>
    <property type="evidence" value="ECO:0007669"/>
    <property type="project" value="TreeGrafter"/>
</dbReference>
<feature type="region of interest" description="Disordered" evidence="7">
    <location>
        <begin position="227"/>
        <end position="254"/>
    </location>
</feature>
<evidence type="ECO:0000256" key="7">
    <source>
        <dbReference type="SAM" id="MobiDB-lite"/>
    </source>
</evidence>
<feature type="transmembrane region" description="Helical" evidence="8">
    <location>
        <begin position="69"/>
        <end position="90"/>
    </location>
</feature>
<dbReference type="OrthoDB" id="419317at2759"/>
<dbReference type="FunFam" id="1.10.8.10:FF:000003">
    <property type="entry name" value="UV excision repair protein RAD23 homolog"/>
    <property type="match status" value="1"/>
</dbReference>
<evidence type="ECO:0008006" key="13">
    <source>
        <dbReference type="Google" id="ProtNLM"/>
    </source>
</evidence>
<evidence type="ECO:0000256" key="8">
    <source>
        <dbReference type="SAM" id="Phobius"/>
    </source>
</evidence>
<evidence type="ECO:0000256" key="5">
    <source>
        <dbReference type="ARBA" id="ARBA00023204"/>
    </source>
</evidence>
<comment type="subcellular location">
    <subcellularLocation>
        <location evidence="1">Nucleus</location>
    </subcellularLocation>
</comment>
<name>A0A8J5T6Q9_ZIZPA</name>
<evidence type="ECO:0000313" key="12">
    <source>
        <dbReference type="Proteomes" id="UP000729402"/>
    </source>
</evidence>
<dbReference type="Proteomes" id="UP000729402">
    <property type="component" value="Unassembled WGS sequence"/>
</dbReference>
<evidence type="ECO:0000313" key="11">
    <source>
        <dbReference type="EMBL" id="KAG8076285.1"/>
    </source>
</evidence>
<proteinExistence type="inferred from homology"/>
<dbReference type="GO" id="GO:0006289">
    <property type="term" value="P:nucleotide-excision repair"/>
    <property type="evidence" value="ECO:0007669"/>
    <property type="project" value="InterPro"/>
</dbReference>
<keyword evidence="4" id="KW-0227">DNA damage</keyword>
<dbReference type="NCBIfam" id="TIGR00601">
    <property type="entry name" value="rad23"/>
    <property type="match status" value="1"/>
</dbReference>
<keyword evidence="8" id="KW-0472">Membrane</keyword>
<dbReference type="GO" id="GO:0003684">
    <property type="term" value="F:damaged DNA binding"/>
    <property type="evidence" value="ECO:0007669"/>
    <property type="project" value="InterPro"/>
</dbReference>
<dbReference type="SMART" id="SM00165">
    <property type="entry name" value="UBA"/>
    <property type="match status" value="2"/>
</dbReference>
<keyword evidence="8" id="KW-1133">Transmembrane helix</keyword>
<feature type="compositionally biased region" description="Basic residues" evidence="7">
    <location>
        <begin position="91"/>
        <end position="103"/>
    </location>
</feature>
<feature type="compositionally biased region" description="Low complexity" evidence="7">
    <location>
        <begin position="341"/>
        <end position="357"/>
    </location>
</feature>
<dbReference type="PANTHER" id="PTHR10621:SF35">
    <property type="entry name" value="UBIQUITIN RECEPTOR RAD23C"/>
    <property type="match status" value="1"/>
</dbReference>
<comment type="caution">
    <text evidence="11">The sequence shown here is derived from an EMBL/GenBank/DDBJ whole genome shotgun (WGS) entry which is preliminary data.</text>
</comment>
<keyword evidence="12" id="KW-1185">Reference proteome</keyword>
<feature type="domain" description="Ubiquitin-like" evidence="10">
    <location>
        <begin position="122"/>
        <end position="200"/>
    </location>
</feature>
<dbReference type="InterPro" id="IPR015360">
    <property type="entry name" value="XPC-bd"/>
</dbReference>
<evidence type="ECO:0000259" key="9">
    <source>
        <dbReference type="PROSITE" id="PS50030"/>
    </source>
</evidence>
<dbReference type="GO" id="GO:0031593">
    <property type="term" value="F:polyubiquitin modification-dependent protein binding"/>
    <property type="evidence" value="ECO:0007669"/>
    <property type="project" value="TreeGrafter"/>
</dbReference>
<dbReference type="Pfam" id="PF00240">
    <property type="entry name" value="ubiquitin"/>
    <property type="match status" value="1"/>
</dbReference>
<dbReference type="Pfam" id="PF09280">
    <property type="entry name" value="XPC-binding"/>
    <property type="match status" value="1"/>
</dbReference>
<dbReference type="GO" id="GO:0043161">
    <property type="term" value="P:proteasome-mediated ubiquitin-dependent protein catabolic process"/>
    <property type="evidence" value="ECO:0007669"/>
    <property type="project" value="InterPro"/>
</dbReference>
<feature type="domain" description="UBA" evidence="9">
    <location>
        <begin position="286"/>
        <end position="329"/>
    </location>
</feature>
<dbReference type="InterPro" id="IPR000626">
    <property type="entry name" value="Ubiquitin-like_dom"/>
</dbReference>